<feature type="transmembrane region" description="Helical" evidence="1">
    <location>
        <begin position="259"/>
        <end position="279"/>
    </location>
</feature>
<sequence length="844" mass="93057">MGRGDGEGSGHCKSQGLKTAEVEASLRLDHDDRTYTKLISELTIKVPMTWPLADGLLLSPASDRYRRAMGCLAKGDIGEVWTNWQEWRSEEPAVTPVREVPALEDGSARWVEVVVTAHGWVDQRNELRVGPWTVHVGKAKWFVRLTPPAPLQRAIWQQITVDPGRSGAVSAKPEAAVGRNGDRLAWYPARAAPSVEVRIAPAWPRSFAAQDDNPPFSALDEAGVLLWWLILVAALWCTVIMLPRAFVPDPVEDRTRDNLRNWSWALFGVVLVVQGRNLYLGSTGAFEDNGKWQEQAAQAPWAWLTAAVAGRLLLWFARPSETMARTGALLGVLAVVPALCPGLVGLVPQEFVKPPAPSDVTVAVVWGAAACSMALLIMGSAAAVHRLAVDGGVYPPRDEQPRLRPLLAGTFTVVVIMAVCYGAAAERDWNRASWLLPHIDPEEFDYGPWHRAELRSNLLWFTHNAMNWWCAMLWIPSGLAILTVLRARARRTADATVGRRGPTAADRALLLLLFPVMIALNIGQYTASEALIWVWFFAYLSALACVLRIISGQAVGDQLLQKSREPLKEALRVADRPSLLDRARTYREIHARLRRLDQGQADDANAQRRNLEKRLSGLHRWRPSTGSRDRLPHNVSVVDAALALGPGGTWWENGVKAAWLTQPVALPLSAGLVWAHQLRGESLTSTLYDRLGLPDVLVQLILWQIGYAAAGLVLGTLWHQLPGRRGPTKALLLALAYALPAGLFALGNWALKEEQTGLAFSVAAMLLVLTLTGILMDLETFREEHHYWRSRIGLLYSVYQMRFFSIQLAWLLAQAAAIATIWQFFAEDAGTPPEISGGSTAAEE</sequence>
<organism evidence="2 3">
    <name type="scientific">Streptomyces phaeochromogenes</name>
    <dbReference type="NCBI Taxonomy" id="1923"/>
    <lineage>
        <taxon>Bacteria</taxon>
        <taxon>Bacillati</taxon>
        <taxon>Actinomycetota</taxon>
        <taxon>Actinomycetes</taxon>
        <taxon>Kitasatosporales</taxon>
        <taxon>Streptomycetaceae</taxon>
        <taxon>Streptomyces</taxon>
        <taxon>Streptomyces phaeochromogenes group</taxon>
    </lineage>
</organism>
<dbReference type="RefSeq" id="WP_326763207.1">
    <property type="nucleotide sequence ID" value="NZ_CP109135.1"/>
</dbReference>
<feature type="transmembrane region" description="Helical" evidence="1">
    <location>
        <begin position="799"/>
        <end position="825"/>
    </location>
</feature>
<keyword evidence="1" id="KW-0472">Membrane</keyword>
<protein>
    <submittedName>
        <fullName evidence="2">DUF6185 family protein</fullName>
    </submittedName>
</protein>
<dbReference type="InterPro" id="IPR046176">
    <property type="entry name" value="DUF6185"/>
</dbReference>
<dbReference type="Pfam" id="PF19683">
    <property type="entry name" value="DUF6185"/>
    <property type="match status" value="1"/>
</dbReference>
<feature type="transmembrane region" description="Helical" evidence="1">
    <location>
        <begin position="329"/>
        <end position="348"/>
    </location>
</feature>
<feature type="transmembrane region" description="Helical" evidence="1">
    <location>
        <begin position="360"/>
        <end position="384"/>
    </location>
</feature>
<feature type="transmembrane region" description="Helical" evidence="1">
    <location>
        <begin position="299"/>
        <end position="317"/>
    </location>
</feature>
<feature type="transmembrane region" description="Helical" evidence="1">
    <location>
        <begin position="730"/>
        <end position="751"/>
    </location>
</feature>
<keyword evidence="1" id="KW-0812">Transmembrane</keyword>
<feature type="transmembrane region" description="Helical" evidence="1">
    <location>
        <begin position="532"/>
        <end position="550"/>
    </location>
</feature>
<feature type="transmembrane region" description="Helical" evidence="1">
    <location>
        <begin position="466"/>
        <end position="487"/>
    </location>
</feature>
<name>A0ABZ1HTW8_STRPH</name>
<feature type="transmembrane region" description="Helical" evidence="1">
    <location>
        <begin position="757"/>
        <end position="778"/>
    </location>
</feature>
<evidence type="ECO:0000256" key="1">
    <source>
        <dbReference type="SAM" id="Phobius"/>
    </source>
</evidence>
<dbReference type="Proteomes" id="UP001340816">
    <property type="component" value="Chromosome"/>
</dbReference>
<gene>
    <name evidence="2" type="ORF">OHB35_52880</name>
</gene>
<proteinExistence type="predicted"/>
<evidence type="ECO:0000313" key="3">
    <source>
        <dbReference type="Proteomes" id="UP001340816"/>
    </source>
</evidence>
<keyword evidence="3" id="KW-1185">Reference proteome</keyword>
<feature type="transmembrane region" description="Helical" evidence="1">
    <location>
        <begin position="508"/>
        <end position="526"/>
    </location>
</feature>
<feature type="transmembrane region" description="Helical" evidence="1">
    <location>
        <begin position="405"/>
        <end position="424"/>
    </location>
</feature>
<evidence type="ECO:0000313" key="2">
    <source>
        <dbReference type="EMBL" id="WSD22036.1"/>
    </source>
</evidence>
<reference evidence="2 3" key="1">
    <citation type="submission" date="2022-10" db="EMBL/GenBank/DDBJ databases">
        <title>The complete genomes of actinobacterial strains from the NBC collection.</title>
        <authorList>
            <person name="Joergensen T.S."/>
            <person name="Alvarez Arevalo M."/>
            <person name="Sterndorff E.B."/>
            <person name="Faurdal D."/>
            <person name="Vuksanovic O."/>
            <person name="Mourched A.-S."/>
            <person name="Charusanti P."/>
            <person name="Shaw S."/>
            <person name="Blin K."/>
            <person name="Weber T."/>
        </authorList>
    </citation>
    <scope>NUCLEOTIDE SEQUENCE [LARGE SCALE GENOMIC DNA]</scope>
    <source>
        <strain evidence="2 3">NBC 01752</strain>
    </source>
</reference>
<feature type="transmembrane region" description="Helical" evidence="1">
    <location>
        <begin position="225"/>
        <end position="247"/>
    </location>
</feature>
<accession>A0ABZ1HTW8</accession>
<keyword evidence="1" id="KW-1133">Transmembrane helix</keyword>
<dbReference type="EMBL" id="CP109135">
    <property type="protein sequence ID" value="WSD22036.1"/>
    <property type="molecule type" value="Genomic_DNA"/>
</dbReference>
<feature type="transmembrane region" description="Helical" evidence="1">
    <location>
        <begin position="696"/>
        <end position="718"/>
    </location>
</feature>